<dbReference type="InterPro" id="IPR029060">
    <property type="entry name" value="PIN-like_dom_sf"/>
</dbReference>
<protein>
    <submittedName>
        <fullName evidence="2">PIN domain-containing protein</fullName>
    </submittedName>
</protein>
<evidence type="ECO:0000313" key="3">
    <source>
        <dbReference type="Proteomes" id="UP000241885"/>
    </source>
</evidence>
<dbReference type="AlphaFoldDB" id="A0A2R4BQ45"/>
<reference evidence="2 3" key="1">
    <citation type="submission" date="2018-03" db="EMBL/GenBank/DDBJ databases">
        <title>Complete genome sequence of Thauera aromatica, a model organism for studying aromatic compound degradation under denitrifying conditions.</title>
        <authorList>
            <person name="Lo H.-Y."/>
            <person name="Goris T."/>
            <person name="Boll M."/>
            <person name="Mueller J.A."/>
        </authorList>
    </citation>
    <scope>NUCLEOTIDE SEQUENCE [LARGE SCALE GENOMIC DNA]</scope>
    <source>
        <strain evidence="2 3">K172</strain>
    </source>
</reference>
<dbReference type="Gene3D" id="3.40.50.1010">
    <property type="entry name" value="5'-nuclease"/>
    <property type="match status" value="1"/>
</dbReference>
<keyword evidence="3" id="KW-1185">Reference proteome</keyword>
<dbReference type="Proteomes" id="UP000241885">
    <property type="component" value="Chromosome"/>
</dbReference>
<dbReference type="Pfam" id="PF13470">
    <property type="entry name" value="PIN_3"/>
    <property type="match status" value="1"/>
</dbReference>
<gene>
    <name evidence="2" type="ORF">Tharo_2569</name>
</gene>
<sequence>MILVDLNVALDVFQARDPHYAASAAVLDRIVSKQVEACVSAHAVTTIHYLVGRYRSSQAADEAVDWLIRYFHVASVGREQLIRARSLGWGDFEDAVVAAAAESAGCTLIVSRNIKDFFESPVPALMPEECLATFGDLT</sequence>
<accession>A0A2R4BQ45</accession>
<dbReference type="RefSeq" id="WP_107221584.1">
    <property type="nucleotide sequence ID" value="NZ_CP028339.1"/>
</dbReference>
<dbReference type="SUPFAM" id="SSF88723">
    <property type="entry name" value="PIN domain-like"/>
    <property type="match status" value="1"/>
</dbReference>
<proteinExistence type="predicted"/>
<name>A0A2R4BQ45_THAAR</name>
<organism evidence="2 3">
    <name type="scientific">Thauera aromatica K172</name>
    <dbReference type="NCBI Taxonomy" id="44139"/>
    <lineage>
        <taxon>Bacteria</taxon>
        <taxon>Pseudomonadati</taxon>
        <taxon>Pseudomonadota</taxon>
        <taxon>Betaproteobacteria</taxon>
        <taxon>Rhodocyclales</taxon>
        <taxon>Zoogloeaceae</taxon>
        <taxon>Thauera</taxon>
    </lineage>
</organism>
<dbReference type="InterPro" id="IPR002716">
    <property type="entry name" value="PIN_dom"/>
</dbReference>
<dbReference type="EMBL" id="CP028339">
    <property type="protein sequence ID" value="AVR89465.1"/>
    <property type="molecule type" value="Genomic_DNA"/>
</dbReference>
<evidence type="ECO:0000259" key="1">
    <source>
        <dbReference type="Pfam" id="PF13470"/>
    </source>
</evidence>
<feature type="domain" description="PIN" evidence="1">
    <location>
        <begin position="2"/>
        <end position="115"/>
    </location>
</feature>
<dbReference type="KEGG" id="tak:Tharo_2569"/>
<evidence type="ECO:0000313" key="2">
    <source>
        <dbReference type="EMBL" id="AVR89465.1"/>
    </source>
</evidence>
<dbReference type="OrthoDB" id="3232645at2"/>